<sequence length="200" mass="22359">MKVVEIIGYKRANLGKTASKALRAEGNAPCVLYGGKEQIHFYAPMSLFRELIYKPDAAFVKLNIEGDEYDAILQEAQFHPTNEMLLHADFLLLRDDRPITMQIPVKLVGNSVGVQKGGRLVQKLRKLTIKALPKDMPEFVEVDITPLEVGKSFKVQDLSEKPYKILNSPTNPIVSVEVTRALRQAEQEAAKEAKATAKKK</sequence>
<keyword evidence="1 5" id="KW-0699">rRNA-binding</keyword>
<gene>
    <name evidence="5" type="primary">rplY</name>
    <name evidence="5" type="synonym">ctc</name>
    <name evidence="8" type="ORF">Rain11_0243</name>
</gene>
<evidence type="ECO:0000256" key="4">
    <source>
        <dbReference type="ARBA" id="ARBA00023274"/>
    </source>
</evidence>
<dbReference type="InterPro" id="IPR037121">
    <property type="entry name" value="Ribosomal_bL25_C"/>
</dbReference>
<dbReference type="EMBL" id="NKXO01000003">
    <property type="protein sequence ID" value="PKQ70706.1"/>
    <property type="molecule type" value="Genomic_DNA"/>
</dbReference>
<keyword evidence="3 5" id="KW-0689">Ribosomal protein</keyword>
<dbReference type="PANTHER" id="PTHR33284:SF1">
    <property type="entry name" value="RIBOSOMAL PROTEIN L25_GLN-TRNA SYNTHETASE, ANTI-CODON-BINDING DOMAIN-CONTAINING PROTEIN"/>
    <property type="match status" value="1"/>
</dbReference>
<evidence type="ECO:0000313" key="9">
    <source>
        <dbReference type="Proteomes" id="UP000233387"/>
    </source>
</evidence>
<dbReference type="NCBIfam" id="TIGR00731">
    <property type="entry name" value="bL25_bact_ctc"/>
    <property type="match status" value="1"/>
</dbReference>
<keyword evidence="4 5" id="KW-0687">Ribonucleoprotein</keyword>
<dbReference type="GO" id="GO:0006412">
    <property type="term" value="P:translation"/>
    <property type="evidence" value="ECO:0007669"/>
    <property type="project" value="UniProtKB-UniRule"/>
</dbReference>
<dbReference type="InterPro" id="IPR001021">
    <property type="entry name" value="Ribosomal_bL25_long"/>
</dbReference>
<evidence type="ECO:0000313" key="8">
    <source>
        <dbReference type="EMBL" id="PKQ70706.1"/>
    </source>
</evidence>
<dbReference type="RefSeq" id="WP_101357510.1">
    <property type="nucleotide sequence ID" value="NZ_NKXO01000003.1"/>
</dbReference>
<protein>
    <recommendedName>
        <fullName evidence="5">Large ribosomal subunit protein bL25</fullName>
    </recommendedName>
    <alternativeName>
        <fullName evidence="5">General stress protein CTC</fullName>
    </alternativeName>
</protein>
<dbReference type="Proteomes" id="UP000233387">
    <property type="component" value="Unassembled WGS sequence"/>
</dbReference>
<dbReference type="GO" id="GO:0003735">
    <property type="term" value="F:structural constituent of ribosome"/>
    <property type="evidence" value="ECO:0007669"/>
    <property type="project" value="InterPro"/>
</dbReference>
<accession>A0A2N3IK69</accession>
<evidence type="ECO:0000256" key="3">
    <source>
        <dbReference type="ARBA" id="ARBA00022980"/>
    </source>
</evidence>
<dbReference type="NCBIfam" id="NF004132">
    <property type="entry name" value="PRK05618.2-2"/>
    <property type="match status" value="1"/>
</dbReference>
<dbReference type="CDD" id="cd00495">
    <property type="entry name" value="Ribosomal_L25_TL5_CTC"/>
    <property type="match status" value="1"/>
</dbReference>
<comment type="subunit">
    <text evidence="5">Part of the 50S ribosomal subunit; part of the 5S rRNA/L5/L18/L25 subcomplex. Contacts the 5S rRNA. Binds to the 5S rRNA independently of L5 and L18.</text>
</comment>
<dbReference type="SUPFAM" id="SSF50715">
    <property type="entry name" value="Ribosomal protein L25-like"/>
    <property type="match status" value="1"/>
</dbReference>
<dbReference type="Pfam" id="PF14693">
    <property type="entry name" value="Ribosomal_TL5_C"/>
    <property type="match status" value="1"/>
</dbReference>
<evidence type="ECO:0000259" key="6">
    <source>
        <dbReference type="Pfam" id="PF01386"/>
    </source>
</evidence>
<evidence type="ECO:0000256" key="5">
    <source>
        <dbReference type="HAMAP-Rule" id="MF_01334"/>
    </source>
</evidence>
<reference evidence="8 9" key="1">
    <citation type="submission" date="2017-06" db="EMBL/GenBank/DDBJ databases">
        <title>Raineya orbicola gen. nov., sp. nov. a slightly thermophilic bacterium of the phylum Bacteroidetes and the description of Raineyaceae fam. nov.</title>
        <authorList>
            <person name="Albuquerque L."/>
            <person name="Polonia A.R.M."/>
            <person name="Barroso C."/>
            <person name="Froufe H.J.C."/>
            <person name="Lage O."/>
            <person name="Lobo-Da-Cunha A."/>
            <person name="Egas C."/>
            <person name="Da Costa M.S."/>
        </authorList>
    </citation>
    <scope>NUCLEOTIDE SEQUENCE [LARGE SCALE GENOMIC DNA]</scope>
    <source>
        <strain evidence="8 9">SPSPC-11</strain>
    </source>
</reference>
<dbReference type="Pfam" id="PF01386">
    <property type="entry name" value="Ribosomal_L25p"/>
    <property type="match status" value="1"/>
</dbReference>
<feature type="domain" description="Large ribosomal subunit protein bL25 L25" evidence="6">
    <location>
        <begin position="9"/>
        <end position="90"/>
    </location>
</feature>
<dbReference type="InterPro" id="IPR020056">
    <property type="entry name" value="Rbsml_bL25/Gln-tRNA_synth_N"/>
</dbReference>
<dbReference type="HAMAP" id="MF_01334">
    <property type="entry name" value="Ribosomal_bL25_CTC"/>
    <property type="match status" value="1"/>
</dbReference>
<dbReference type="InterPro" id="IPR020057">
    <property type="entry name" value="Ribosomal_bL25_b-dom"/>
</dbReference>
<dbReference type="Gene3D" id="2.170.120.20">
    <property type="entry name" value="Ribosomal protein L25, beta domain"/>
    <property type="match status" value="1"/>
</dbReference>
<keyword evidence="9" id="KW-1185">Reference proteome</keyword>
<dbReference type="OrthoDB" id="9786489at2"/>
<name>A0A2N3IK69_9BACT</name>
<feature type="domain" description="Large ribosomal subunit protein bL25 beta" evidence="7">
    <location>
        <begin position="99"/>
        <end position="179"/>
    </location>
</feature>
<dbReference type="Gene3D" id="2.40.240.10">
    <property type="entry name" value="Ribosomal Protein L25, Chain P"/>
    <property type="match status" value="1"/>
</dbReference>
<evidence type="ECO:0000256" key="2">
    <source>
        <dbReference type="ARBA" id="ARBA00022884"/>
    </source>
</evidence>
<comment type="function">
    <text evidence="5">This is one of the proteins that binds to the 5S RNA in the ribosome where it forms part of the central protuberance.</text>
</comment>
<comment type="similarity">
    <text evidence="5">Belongs to the bacterial ribosomal protein bL25 family. CTC subfamily.</text>
</comment>
<dbReference type="PANTHER" id="PTHR33284">
    <property type="entry name" value="RIBOSOMAL PROTEIN L25/GLN-TRNA SYNTHETASE, ANTI-CODON-BINDING DOMAIN-CONTAINING PROTEIN"/>
    <property type="match status" value="1"/>
</dbReference>
<dbReference type="GO" id="GO:0008097">
    <property type="term" value="F:5S rRNA binding"/>
    <property type="evidence" value="ECO:0007669"/>
    <property type="project" value="InterPro"/>
</dbReference>
<dbReference type="GO" id="GO:0022625">
    <property type="term" value="C:cytosolic large ribosomal subunit"/>
    <property type="evidence" value="ECO:0007669"/>
    <property type="project" value="TreeGrafter"/>
</dbReference>
<comment type="caution">
    <text evidence="8">The sequence shown here is derived from an EMBL/GenBank/DDBJ whole genome shotgun (WGS) entry which is preliminary data.</text>
</comment>
<proteinExistence type="inferred from homology"/>
<evidence type="ECO:0000259" key="7">
    <source>
        <dbReference type="Pfam" id="PF14693"/>
    </source>
</evidence>
<organism evidence="8 9">
    <name type="scientific">Raineya orbicola</name>
    <dbReference type="NCBI Taxonomy" id="2016530"/>
    <lineage>
        <taxon>Bacteria</taxon>
        <taxon>Pseudomonadati</taxon>
        <taxon>Bacteroidota</taxon>
        <taxon>Cytophagia</taxon>
        <taxon>Cytophagales</taxon>
        <taxon>Raineyaceae</taxon>
        <taxon>Raineya</taxon>
    </lineage>
</organism>
<dbReference type="AlphaFoldDB" id="A0A2N3IK69"/>
<keyword evidence="2 5" id="KW-0694">RNA-binding</keyword>
<dbReference type="InterPro" id="IPR011035">
    <property type="entry name" value="Ribosomal_bL25/Gln-tRNA_synth"/>
</dbReference>
<dbReference type="InterPro" id="IPR020930">
    <property type="entry name" value="Ribosomal_uL5_bac-type"/>
</dbReference>
<evidence type="ECO:0000256" key="1">
    <source>
        <dbReference type="ARBA" id="ARBA00022730"/>
    </source>
</evidence>
<dbReference type="InterPro" id="IPR029751">
    <property type="entry name" value="Ribosomal_L25_dom"/>
</dbReference>